<keyword evidence="2" id="KW-1185">Reference proteome</keyword>
<gene>
    <name evidence="1" type="ORF">PHYPO_G00216310</name>
</gene>
<proteinExistence type="predicted"/>
<organism evidence="1 2">
    <name type="scientific">Pangasianodon hypophthalmus</name>
    <name type="common">Striped catfish</name>
    <name type="synonym">Helicophagus hypophthalmus</name>
    <dbReference type="NCBI Taxonomy" id="310915"/>
    <lineage>
        <taxon>Eukaryota</taxon>
        <taxon>Metazoa</taxon>
        <taxon>Chordata</taxon>
        <taxon>Craniata</taxon>
        <taxon>Vertebrata</taxon>
        <taxon>Euteleostomi</taxon>
        <taxon>Actinopterygii</taxon>
        <taxon>Neopterygii</taxon>
        <taxon>Teleostei</taxon>
        <taxon>Ostariophysi</taxon>
        <taxon>Siluriformes</taxon>
        <taxon>Pangasiidae</taxon>
        <taxon>Pangasianodon</taxon>
    </lineage>
</organism>
<evidence type="ECO:0000313" key="1">
    <source>
        <dbReference type="EMBL" id="KAB5575050.1"/>
    </source>
</evidence>
<evidence type="ECO:0000313" key="2">
    <source>
        <dbReference type="Proteomes" id="UP000327468"/>
    </source>
</evidence>
<dbReference type="Proteomes" id="UP000327468">
    <property type="component" value="Chromosome 6"/>
</dbReference>
<comment type="caution">
    <text evidence="1">The sequence shown here is derived from an EMBL/GenBank/DDBJ whole genome shotgun (WGS) entry which is preliminary data.</text>
</comment>
<name>A0A5N5P5G7_PANHP</name>
<protein>
    <submittedName>
        <fullName evidence="1">Uncharacterized protein</fullName>
    </submittedName>
</protein>
<accession>A0A5N5P5G7</accession>
<sequence>MPKEQAIMSLKTINLRQPFGLWTLMTVNLMPMDSHYPSESSLLQKPLPINMAPAKVQDLCSAVAYQGQLLGIT</sequence>
<dbReference type="AlphaFoldDB" id="A0A5N5P5G7"/>
<dbReference type="EMBL" id="VFJC01000007">
    <property type="protein sequence ID" value="KAB5575050.1"/>
    <property type="molecule type" value="Genomic_DNA"/>
</dbReference>
<reference evidence="1 2" key="1">
    <citation type="submission" date="2019-06" db="EMBL/GenBank/DDBJ databases">
        <title>A chromosome-scale genome assembly of the striped catfish, Pangasianodon hypophthalmus.</title>
        <authorList>
            <person name="Wen M."/>
            <person name="Zahm M."/>
            <person name="Roques C."/>
            <person name="Cabau C."/>
            <person name="Klopp C."/>
            <person name="Donnadieu C."/>
            <person name="Jouanno E."/>
            <person name="Avarre J.-C."/>
            <person name="Campet M."/>
            <person name="Ha T.T.T."/>
            <person name="Dugue R."/>
            <person name="Lampietro C."/>
            <person name="Louis A."/>
            <person name="Herpin A."/>
            <person name="Echchiki A."/>
            <person name="Berthelot C."/>
            <person name="Parey E."/>
            <person name="Roest-Crollius H."/>
            <person name="Braasch I."/>
            <person name="Postlethwait J."/>
            <person name="Bobe J."/>
            <person name="Montfort J."/>
            <person name="Bouchez O."/>
            <person name="Begum T."/>
            <person name="Schartl M."/>
            <person name="Guiguen Y."/>
        </authorList>
    </citation>
    <scope>NUCLEOTIDE SEQUENCE [LARGE SCALE GENOMIC DNA]</scope>
    <source>
        <strain evidence="1 2">Indonesia</strain>
        <tissue evidence="1">Blood</tissue>
    </source>
</reference>